<organism evidence="1 2">
    <name type="scientific">Thiomonas arsenitoxydans (strain DSM 22701 / CIP 110005 / 3As)</name>
    <dbReference type="NCBI Taxonomy" id="426114"/>
    <lineage>
        <taxon>Bacteria</taxon>
        <taxon>Pseudomonadati</taxon>
        <taxon>Pseudomonadota</taxon>
        <taxon>Betaproteobacteria</taxon>
        <taxon>Burkholderiales</taxon>
        <taxon>Thiomonas</taxon>
    </lineage>
</organism>
<reference evidence="1 2" key="1">
    <citation type="submission" date="2015-03" db="EMBL/GenBank/DDBJ databases">
        <authorList>
            <person name="Regsiter A."/>
            <person name="william w."/>
        </authorList>
    </citation>
    <scope>NUCLEOTIDE SEQUENCE [LARGE SCALE GENOMIC DNA]</scope>
    <source>
        <strain evidence="1 2">CB1</strain>
    </source>
</reference>
<evidence type="ECO:0000313" key="1">
    <source>
        <dbReference type="EMBL" id="CQR38251.1"/>
    </source>
</evidence>
<dbReference type="Proteomes" id="UP000078599">
    <property type="component" value="Unassembled WGS sequence"/>
</dbReference>
<protein>
    <recommendedName>
        <fullName evidence="3">ATP-binding protein</fullName>
    </recommendedName>
</protein>
<sequence length="1464" mass="163546">MTTVALDRRFYEWSADADWLAHSRYRAAAGISDGMLGWLDLLAKRRVVILAEAGSGKTEELVEQARLQTAAGKLAFYATVQDVGRDGLDKALRPAERPRLELWRKSSEPGWFFIDSIDEAKLDNIRLERALRQIADGIGGNEGRAHIILSGRHTDWEFARDARRLNKELPLPRESMAEPVPPLETLIRRILRHEKPPEPTPAETPLIVVMAPLDADKVRTYAAAKDAPALDGLIEAIQAANMWEFARRPLDLDWIVRYWRDHGRLGSFTEMIEASLHERAQEANPDRARRDRLDAERAQRGLERIGAALVFGRQTTIAIPDNDAPLEEARTALMIDAVLPDWSSEDRLQLLTRPAFDPATFGRARLHNDNEGVIRAYLAARWLLRLRQTNLPRRRLHDFLFSRTYGIELVKPSMLETAAWLSLWDESVATEVIRRTPFLLFTAGDPASLLQPTRRAVLTALIERMRRGDETPLLDLDSLARFAQPDIVPGLRTIWESDNGNVEIRRLILRLIWLGKLTECADLAEAASFGQYPDLYTAITAGRALIATGDDRQQRAYADYIKQNCALLSTTVVWEAVDELFPRLIGIDDLLPILATIRLGDGEGGGFNMDWNGVALVSRLKNTADLVRLIEGLLAHLEAEPHDLDSDDDSSRDAQYATTLAAAAARLLDLSPPNIAPEAAIDAVLRIGDRRFDRTPRRLKKGADAVEQLHRTPERRRAAFWRAADRLGNHRILTGRPLLHSFQMNFLGWPSGLVLEDIDWLLADAPGRERISERQLAINAALALWFNEGQQNGTIKARISAVAATDSDMQNAYTEWMTPRAKSAEEIKNEEEMERTMRKGERVQAKREQSWIDFVTQMRADPTKLVQLLPTAPNTVDGRVYDLWQLLHQAVGGSSHYAIDTVAPIVEIAGQEVATAFADRLADIWRSWKPRLHSERPPEERNQIGMIDCMCIAGVSIEAASQPNWASHLTEMQAIRAAEYATLELNGFPDWIGPLAAAWPAVVEQVLAKEAASDLDNPTPGVDYRILEYTSRGPESLIRLMSPALWRELQARPGLNQLVLRPLLPILVRGLPEVDKGGLYALALHRFQNTDDPGISSQYLGAAYAINAHGATDALVAKLDRLGEAERTILVERVLPQIFGSPWSRSEPSATVLDLPTLELLVLLAFRIVRIEEDRDRANKGVYSPDERDTAQEARSAAFKALVSMPGAATFKAILRLISTPGFPIPASRLRSLAYERASKDAEHTAWAAGEARQVEEQFERPPVTGRELQLVALQRLEDLQHDLLEGDFQQGTTLHALPDEPAVQNWVADRLRHMQGSAYSIEREPHVAEEKEPDLRFRGKASDANVAIEIKVAESWTLSQLEDALVKQLCGQYLRAQGGREGILLLVHQTPRSKGWQLSDGTFLSFDALVQRLRDLAATIRSSSSSGPLPEIGMIDVSSCASPVVRHKPARKLSVRPRPKTAT</sequence>
<accession>A0ABM9T8Q6</accession>
<name>A0ABM9T8Q6_THIA3</name>
<gene>
    <name evidence="1" type="ORF">THICB1_70369</name>
</gene>
<evidence type="ECO:0008006" key="3">
    <source>
        <dbReference type="Google" id="ProtNLM"/>
    </source>
</evidence>
<keyword evidence="2" id="KW-1185">Reference proteome</keyword>
<evidence type="ECO:0000313" key="2">
    <source>
        <dbReference type="Proteomes" id="UP000078599"/>
    </source>
</evidence>
<dbReference type="EMBL" id="CTRI01000029">
    <property type="protein sequence ID" value="CQR38251.1"/>
    <property type="molecule type" value="Genomic_DNA"/>
</dbReference>
<proteinExistence type="predicted"/>
<dbReference type="RefSeq" id="WP_064971576.1">
    <property type="nucleotide sequence ID" value="NZ_LN831667.1"/>
</dbReference>
<comment type="caution">
    <text evidence="1">The sequence shown here is derived from an EMBL/GenBank/DDBJ whole genome shotgun (WGS) entry which is preliminary data.</text>
</comment>